<evidence type="ECO:0000256" key="4">
    <source>
        <dbReference type="ARBA" id="ARBA00034617"/>
    </source>
</evidence>
<reference evidence="7" key="1">
    <citation type="submission" date="2023-08" db="EMBL/GenBank/DDBJ databases">
        <title>A de novo genome assembly of Solanum verrucosum Schlechtendal, a Mexican diploid species geographically isolated from the other diploid A-genome species in potato relatives.</title>
        <authorList>
            <person name="Hosaka K."/>
        </authorList>
    </citation>
    <scope>NUCLEOTIDE SEQUENCE</scope>
    <source>
        <tissue evidence="7">Young leaves</tissue>
    </source>
</reference>
<evidence type="ECO:0000313" key="8">
    <source>
        <dbReference type="Proteomes" id="UP001234989"/>
    </source>
</evidence>
<name>A0AAF0UBR4_SOLVR</name>
<dbReference type="GO" id="GO:0000724">
    <property type="term" value="P:double-strand break repair via homologous recombination"/>
    <property type="evidence" value="ECO:0007669"/>
    <property type="project" value="TreeGrafter"/>
</dbReference>
<evidence type="ECO:0000256" key="2">
    <source>
        <dbReference type="ARBA" id="ARBA00023125"/>
    </source>
</evidence>
<evidence type="ECO:0000256" key="3">
    <source>
        <dbReference type="ARBA" id="ARBA00023235"/>
    </source>
</evidence>
<sequence length="108" mass="11994">MNGRDVLVIMVAGGGKSLCYQLPAILRDGVALVISHLLSLIQDQVMGLAALGIPAFMLTSTTTKENEKFIYKALDMRSSYCMLHLKRYQKARDLCQNLKSVTMLVVFL</sequence>
<protein>
    <recommendedName>
        <fullName evidence="5">DNA 3'-5' helicase</fullName>
        <ecNumber evidence="5">5.6.2.4</ecNumber>
    </recommendedName>
</protein>
<dbReference type="GO" id="GO:0043138">
    <property type="term" value="F:3'-5' DNA helicase activity"/>
    <property type="evidence" value="ECO:0007669"/>
    <property type="project" value="UniProtKB-EC"/>
</dbReference>
<dbReference type="EC" id="5.6.2.4" evidence="5"/>
<dbReference type="EMBL" id="CP133619">
    <property type="protein sequence ID" value="WMV43042.1"/>
    <property type="molecule type" value="Genomic_DNA"/>
</dbReference>
<keyword evidence="8" id="KW-1185">Reference proteome</keyword>
<evidence type="ECO:0000256" key="5">
    <source>
        <dbReference type="ARBA" id="ARBA00034808"/>
    </source>
</evidence>
<organism evidence="7 8">
    <name type="scientific">Solanum verrucosum</name>
    <dbReference type="NCBI Taxonomy" id="315347"/>
    <lineage>
        <taxon>Eukaryota</taxon>
        <taxon>Viridiplantae</taxon>
        <taxon>Streptophyta</taxon>
        <taxon>Embryophyta</taxon>
        <taxon>Tracheophyta</taxon>
        <taxon>Spermatophyta</taxon>
        <taxon>Magnoliopsida</taxon>
        <taxon>eudicotyledons</taxon>
        <taxon>Gunneridae</taxon>
        <taxon>Pentapetalae</taxon>
        <taxon>asterids</taxon>
        <taxon>lamiids</taxon>
        <taxon>Solanales</taxon>
        <taxon>Solanaceae</taxon>
        <taxon>Solanoideae</taxon>
        <taxon>Solaneae</taxon>
        <taxon>Solanum</taxon>
    </lineage>
</organism>
<dbReference type="GO" id="GO:0005694">
    <property type="term" value="C:chromosome"/>
    <property type="evidence" value="ECO:0007669"/>
    <property type="project" value="TreeGrafter"/>
</dbReference>
<dbReference type="AlphaFoldDB" id="A0AAF0UBR4"/>
<dbReference type="GO" id="GO:0003677">
    <property type="term" value="F:DNA binding"/>
    <property type="evidence" value="ECO:0007669"/>
    <property type="project" value="UniProtKB-KW"/>
</dbReference>
<dbReference type="Pfam" id="PF00270">
    <property type="entry name" value="DEAD"/>
    <property type="match status" value="1"/>
</dbReference>
<comment type="catalytic activity">
    <reaction evidence="4">
        <text>Couples ATP hydrolysis with the unwinding of duplex DNA by translocating in the 3'-5' direction.</text>
        <dbReference type="EC" id="5.6.2.4"/>
    </reaction>
</comment>
<feature type="domain" description="DEAD/DEAH-box helicase" evidence="6">
    <location>
        <begin position="2"/>
        <end position="106"/>
    </location>
</feature>
<keyword evidence="3" id="KW-0413">Isomerase</keyword>
<dbReference type="PANTHER" id="PTHR13710">
    <property type="entry name" value="DNA HELICASE RECQ FAMILY MEMBER"/>
    <property type="match status" value="1"/>
</dbReference>
<dbReference type="Proteomes" id="UP001234989">
    <property type="component" value="Chromosome 8"/>
</dbReference>
<dbReference type="GO" id="GO:0016592">
    <property type="term" value="C:mediator complex"/>
    <property type="evidence" value="ECO:0007669"/>
    <property type="project" value="TreeGrafter"/>
</dbReference>
<accession>A0AAF0UBR4</accession>
<dbReference type="InterPro" id="IPR027417">
    <property type="entry name" value="P-loop_NTPase"/>
</dbReference>
<dbReference type="InterPro" id="IPR011545">
    <property type="entry name" value="DEAD/DEAH_box_helicase_dom"/>
</dbReference>
<dbReference type="GO" id="GO:0005737">
    <property type="term" value="C:cytoplasm"/>
    <property type="evidence" value="ECO:0007669"/>
    <property type="project" value="TreeGrafter"/>
</dbReference>
<evidence type="ECO:0000313" key="7">
    <source>
        <dbReference type="EMBL" id="WMV43042.1"/>
    </source>
</evidence>
<dbReference type="Gene3D" id="3.40.50.300">
    <property type="entry name" value="P-loop containing nucleotide triphosphate hydrolases"/>
    <property type="match status" value="1"/>
</dbReference>
<dbReference type="GO" id="GO:0005524">
    <property type="term" value="F:ATP binding"/>
    <property type="evidence" value="ECO:0007669"/>
    <property type="project" value="InterPro"/>
</dbReference>
<comment type="similarity">
    <text evidence="1">Belongs to the helicase family. RecQ subfamily.</text>
</comment>
<evidence type="ECO:0000256" key="1">
    <source>
        <dbReference type="ARBA" id="ARBA00005446"/>
    </source>
</evidence>
<gene>
    <name evidence="7" type="ORF">MTR67_036427</name>
</gene>
<dbReference type="SUPFAM" id="SSF52540">
    <property type="entry name" value="P-loop containing nucleoside triphosphate hydrolases"/>
    <property type="match status" value="1"/>
</dbReference>
<dbReference type="PANTHER" id="PTHR13710:SF105">
    <property type="entry name" value="ATP-DEPENDENT DNA HELICASE Q1"/>
    <property type="match status" value="1"/>
</dbReference>
<evidence type="ECO:0000259" key="6">
    <source>
        <dbReference type="Pfam" id="PF00270"/>
    </source>
</evidence>
<keyword evidence="2" id="KW-0238">DNA-binding</keyword>
<dbReference type="GO" id="GO:0009378">
    <property type="term" value="F:four-way junction helicase activity"/>
    <property type="evidence" value="ECO:0007669"/>
    <property type="project" value="TreeGrafter"/>
</dbReference>
<proteinExistence type="inferred from homology"/>